<dbReference type="Gene3D" id="3.80.10.10">
    <property type="entry name" value="Ribonuclease Inhibitor"/>
    <property type="match status" value="1"/>
</dbReference>
<dbReference type="EMBL" id="LLXJ01002229">
    <property type="protein sequence ID" value="PKB99348.1"/>
    <property type="molecule type" value="Genomic_DNA"/>
</dbReference>
<organism evidence="1 2">
    <name type="scientific">Rhizophagus irregularis</name>
    <dbReference type="NCBI Taxonomy" id="588596"/>
    <lineage>
        <taxon>Eukaryota</taxon>
        <taxon>Fungi</taxon>
        <taxon>Fungi incertae sedis</taxon>
        <taxon>Mucoromycota</taxon>
        <taxon>Glomeromycotina</taxon>
        <taxon>Glomeromycetes</taxon>
        <taxon>Glomerales</taxon>
        <taxon>Glomeraceae</taxon>
        <taxon>Rhizophagus</taxon>
    </lineage>
</organism>
<dbReference type="AlphaFoldDB" id="A0A2N0NXP7"/>
<dbReference type="VEuPathDB" id="FungiDB:RhiirA1_474308"/>
<name>A0A2N0NXP7_9GLOM</name>
<dbReference type="VEuPathDB" id="FungiDB:RhiirFUN_011461"/>
<protein>
    <submittedName>
        <fullName evidence="1">Uncharacterized protein</fullName>
    </submittedName>
</protein>
<dbReference type="Proteomes" id="UP000232722">
    <property type="component" value="Unassembled WGS sequence"/>
</dbReference>
<dbReference type="VEuPathDB" id="FungiDB:RhiirA1_477705"/>
<dbReference type="VEuPathDB" id="FungiDB:RhiirFUN_025196"/>
<reference evidence="1 2" key="2">
    <citation type="submission" date="2017-09" db="EMBL/GenBank/DDBJ databases">
        <title>Extensive intraspecific genome diversity in a model arbuscular mycorrhizal fungus.</title>
        <authorList>
            <person name="Chen E.C."/>
            <person name="Morin E."/>
            <person name="Beaudet D."/>
            <person name="Noel J."/>
            <person name="Ndikumana S."/>
            <person name="Charron P."/>
            <person name="St-Onge C."/>
            <person name="Giorgi J."/>
            <person name="Grigoriev I.V."/>
            <person name="Roux C."/>
            <person name="Martin F.M."/>
            <person name="Corradi N."/>
        </authorList>
    </citation>
    <scope>NUCLEOTIDE SEQUENCE [LARGE SCALE GENOMIC DNA]</scope>
    <source>
        <strain evidence="1 2">A5</strain>
    </source>
</reference>
<evidence type="ECO:0000313" key="1">
    <source>
        <dbReference type="EMBL" id="PKB99348.1"/>
    </source>
</evidence>
<dbReference type="SUPFAM" id="SSF52047">
    <property type="entry name" value="RNI-like"/>
    <property type="match status" value="1"/>
</dbReference>
<comment type="caution">
    <text evidence="1">The sequence shown here is derived from an EMBL/GenBank/DDBJ whole genome shotgun (WGS) entry which is preliminary data.</text>
</comment>
<sequence length="614" mass="72112">MVAWYYGRTKQFNLSGIWLRSINVNTLNTITSIGSSLAYNQFLLQQEFYCLFMKKFQELKYLDMKLIEHQIFYIPEAKNRLESLCELKCDTSIDPSYFYGLARICQYIQRLIIAVNIVPKSNSGIAKLIEVQKNLKYFEWTDDFDVDYFTDDPYKEIFLELEKKADFLNHLKLSFLYTDSFDYTIMQRLLLKLHNIKTLKINDLSFIYESTFKTLVYNNLEILNIDYITIGETSIIIENSGGHLKEVSLKPHDFIYYQDNFSDESLIFIRKIYENCPSIEYLSLAFLPSKNHFIEFEKLLQVCQNLKSLILITSNYYETEETEEEVLENRKEILKILIKSAPTNLREIRFFNDFNVSLEVLEEEFLGKWRDRPALSILTSNSIYKGEDYKNLINKYKNNGQDSLVEGYLLTKSDNDFPVSNFKIEGNESERTGSRLCNKVHQALQSYARKCNKTAWFEVYFIVKIKNDGNDIQISDGRGNRIIITDEYENYLGRMTNIFLMDRRKKFVSNRQIPFLHNSRKDDLDCTKSTKSYFDAMDQILEVVNQGTLSPITSSSHISNSKEIIEEFINLNEDFSKKLSLQPLFSTKPKDNNLSSDDLDETKEIIRKNLTELI</sequence>
<gene>
    <name evidence="1" type="ORF">RhiirA5_429853</name>
</gene>
<dbReference type="InterPro" id="IPR032675">
    <property type="entry name" value="LRR_dom_sf"/>
</dbReference>
<proteinExistence type="predicted"/>
<evidence type="ECO:0000313" key="2">
    <source>
        <dbReference type="Proteomes" id="UP000232722"/>
    </source>
</evidence>
<accession>A0A2N0NXP7</accession>
<dbReference type="VEuPathDB" id="FungiDB:FUN_015590"/>
<reference evidence="1 2" key="1">
    <citation type="submission" date="2016-04" db="EMBL/GenBank/DDBJ databases">
        <title>Genome analyses suggest a sexual origin of heterokaryosis in a supposedly ancient asexual fungus.</title>
        <authorList>
            <person name="Ropars J."/>
            <person name="Sedzielewska K."/>
            <person name="Noel J."/>
            <person name="Charron P."/>
            <person name="Farinelli L."/>
            <person name="Marton T."/>
            <person name="Kruger M."/>
            <person name="Pelin A."/>
            <person name="Brachmann A."/>
            <person name="Corradi N."/>
        </authorList>
    </citation>
    <scope>NUCLEOTIDE SEQUENCE [LARGE SCALE GENOMIC DNA]</scope>
    <source>
        <strain evidence="1 2">A5</strain>
    </source>
</reference>